<name>G7H712_9ACTN</name>
<evidence type="ECO:0000256" key="2">
    <source>
        <dbReference type="SAM" id="Phobius"/>
    </source>
</evidence>
<dbReference type="Pfam" id="PF11209">
    <property type="entry name" value="LmeA"/>
    <property type="match status" value="1"/>
</dbReference>
<protein>
    <recommendedName>
        <fullName evidence="5">DUF2993 domain-containing protein</fullName>
    </recommendedName>
</protein>
<keyword evidence="2" id="KW-0472">Membrane</keyword>
<dbReference type="OrthoDB" id="4201904at2"/>
<evidence type="ECO:0008006" key="5">
    <source>
        <dbReference type="Google" id="ProtNLM"/>
    </source>
</evidence>
<dbReference type="InterPro" id="IPR021373">
    <property type="entry name" value="DUF2993"/>
</dbReference>
<feature type="region of interest" description="Disordered" evidence="1">
    <location>
        <begin position="1"/>
        <end position="60"/>
    </location>
</feature>
<sequence length="321" mass="33122">MTNDDEWTAAGEPPSEWPTKARGSEAPTESVASQDPTPAPDSGPAVRPHKSAVTKEAPSRRNTKRWVTIGLVAALVLAVVGLGGSELYLRHQVTSCLSKAFASITGAPTKVSLSGKPMLLQAWSKEIPFVQVNSTGDGDSEGELDLRVEDIRSTGEASTIGKITGTGYVPFDQVVKSAQEGGGMLGSPPGGAGGAGGPGQIERISGNADGTFDVATTVTAVIIPVPVTVTLRPGVRDGKAYFEVVRADVVGFGIPPDFAQNIVDEVTTATFGSTMRNLSLSKLGMRGSGGIEFAVNGSDITVDENLVRPRTDCAEVTTAAG</sequence>
<keyword evidence="4" id="KW-1185">Reference proteome</keyword>
<reference evidence="3 4" key="1">
    <citation type="submission" date="2011-11" db="EMBL/GenBank/DDBJ databases">
        <title>Whole genome shotgun sequence of Gordonia araii NBRC 100433.</title>
        <authorList>
            <person name="Yoshida Y."/>
            <person name="Hosoyama A."/>
            <person name="Tsuchikane K."/>
            <person name="Katsumata H."/>
            <person name="Yamazaki S."/>
            <person name="Fujita N."/>
        </authorList>
    </citation>
    <scope>NUCLEOTIDE SEQUENCE [LARGE SCALE GENOMIC DNA]</scope>
    <source>
        <strain evidence="3 4">NBRC 100433</strain>
    </source>
</reference>
<keyword evidence="2" id="KW-1133">Transmembrane helix</keyword>
<dbReference type="EMBL" id="BAEE01000082">
    <property type="protein sequence ID" value="GAB11637.1"/>
    <property type="molecule type" value="Genomic_DNA"/>
</dbReference>
<organism evidence="3 4">
    <name type="scientific">Gordonia araii NBRC 100433</name>
    <dbReference type="NCBI Taxonomy" id="1073574"/>
    <lineage>
        <taxon>Bacteria</taxon>
        <taxon>Bacillati</taxon>
        <taxon>Actinomycetota</taxon>
        <taxon>Actinomycetes</taxon>
        <taxon>Mycobacteriales</taxon>
        <taxon>Gordoniaceae</taxon>
        <taxon>Gordonia</taxon>
    </lineage>
</organism>
<evidence type="ECO:0000256" key="1">
    <source>
        <dbReference type="SAM" id="MobiDB-lite"/>
    </source>
</evidence>
<dbReference type="RefSeq" id="WP_007323712.1">
    <property type="nucleotide sequence ID" value="NZ_BAEE01000082.1"/>
</dbReference>
<proteinExistence type="predicted"/>
<feature type="transmembrane region" description="Helical" evidence="2">
    <location>
        <begin position="66"/>
        <end position="89"/>
    </location>
</feature>
<evidence type="ECO:0000313" key="4">
    <source>
        <dbReference type="Proteomes" id="UP000035088"/>
    </source>
</evidence>
<gene>
    <name evidence="3" type="ORF">GOARA_082_00240</name>
</gene>
<keyword evidence="2" id="KW-0812">Transmembrane</keyword>
<dbReference type="Proteomes" id="UP000035088">
    <property type="component" value="Unassembled WGS sequence"/>
</dbReference>
<accession>G7H712</accession>
<comment type="caution">
    <text evidence="3">The sequence shown here is derived from an EMBL/GenBank/DDBJ whole genome shotgun (WGS) entry which is preliminary data.</text>
</comment>
<evidence type="ECO:0000313" key="3">
    <source>
        <dbReference type="EMBL" id="GAB11637.1"/>
    </source>
</evidence>
<dbReference type="AlphaFoldDB" id="G7H712"/>
<dbReference type="STRING" id="1073574.GOARA_082_00240"/>